<evidence type="ECO:0000313" key="2">
    <source>
        <dbReference type="Proteomes" id="UP001279734"/>
    </source>
</evidence>
<reference evidence="1" key="1">
    <citation type="submission" date="2023-05" db="EMBL/GenBank/DDBJ databases">
        <title>Nepenthes gracilis genome sequencing.</title>
        <authorList>
            <person name="Fukushima K."/>
        </authorList>
    </citation>
    <scope>NUCLEOTIDE SEQUENCE</scope>
    <source>
        <strain evidence="1">SING2019-196</strain>
    </source>
</reference>
<evidence type="ECO:0000313" key="1">
    <source>
        <dbReference type="EMBL" id="GMH05328.1"/>
    </source>
</evidence>
<dbReference type="Proteomes" id="UP001279734">
    <property type="component" value="Unassembled WGS sequence"/>
</dbReference>
<dbReference type="EMBL" id="BSYO01000005">
    <property type="protein sequence ID" value="GMH05328.1"/>
    <property type="molecule type" value="Genomic_DNA"/>
</dbReference>
<keyword evidence="2" id="KW-1185">Reference proteome</keyword>
<gene>
    <name evidence="1" type="ORF">Nepgr_007168</name>
</gene>
<name>A0AAD3S6C2_NEPGR</name>
<sequence length="78" mass="8670">MFEKSRQELPLVATLDSLPNCETALGDDLHDVEFGHQPTETSPVARKVTLAFVLISSLGRQFSKHSLELAGKLHVPWE</sequence>
<accession>A0AAD3S6C2</accession>
<dbReference type="AlphaFoldDB" id="A0AAD3S6C2"/>
<proteinExistence type="predicted"/>
<protein>
    <submittedName>
        <fullName evidence="1">Uncharacterized protein</fullName>
    </submittedName>
</protein>
<organism evidence="1 2">
    <name type="scientific">Nepenthes gracilis</name>
    <name type="common">Slender pitcher plant</name>
    <dbReference type="NCBI Taxonomy" id="150966"/>
    <lineage>
        <taxon>Eukaryota</taxon>
        <taxon>Viridiplantae</taxon>
        <taxon>Streptophyta</taxon>
        <taxon>Embryophyta</taxon>
        <taxon>Tracheophyta</taxon>
        <taxon>Spermatophyta</taxon>
        <taxon>Magnoliopsida</taxon>
        <taxon>eudicotyledons</taxon>
        <taxon>Gunneridae</taxon>
        <taxon>Pentapetalae</taxon>
        <taxon>Caryophyllales</taxon>
        <taxon>Nepenthaceae</taxon>
        <taxon>Nepenthes</taxon>
    </lineage>
</organism>
<comment type="caution">
    <text evidence="1">The sequence shown here is derived from an EMBL/GenBank/DDBJ whole genome shotgun (WGS) entry which is preliminary data.</text>
</comment>